<name>A0A1U7WID9_NICSY</name>
<feature type="transmembrane region" description="Helical" evidence="6">
    <location>
        <begin position="83"/>
        <end position="102"/>
    </location>
</feature>
<protein>
    <recommendedName>
        <fullName evidence="6">Reticulon-like protein</fullName>
    </recommendedName>
</protein>
<feature type="transmembrane region" description="Helical" evidence="6">
    <location>
        <begin position="176"/>
        <end position="193"/>
    </location>
</feature>
<dbReference type="PANTHER" id="PTHR10994:SF145">
    <property type="entry name" value="RETICULON-LIKE PROTEIN B13"/>
    <property type="match status" value="1"/>
</dbReference>
<dbReference type="STRING" id="4096.A0A1U7WID9"/>
<evidence type="ECO:0000259" key="9">
    <source>
        <dbReference type="PROSITE" id="PS50845"/>
    </source>
</evidence>
<keyword evidence="2 6" id="KW-0812">Transmembrane</keyword>
<keyword evidence="3 6" id="KW-0256">Endoplasmic reticulum</keyword>
<evidence type="ECO:0000256" key="2">
    <source>
        <dbReference type="ARBA" id="ARBA00022692"/>
    </source>
</evidence>
<evidence type="ECO:0000256" key="8">
    <source>
        <dbReference type="SAM" id="MobiDB-lite"/>
    </source>
</evidence>
<dbReference type="GO" id="GO:0005789">
    <property type="term" value="C:endoplasmic reticulum membrane"/>
    <property type="evidence" value="ECO:0007669"/>
    <property type="project" value="UniProtKB-SubCell"/>
</dbReference>
<keyword evidence="5 6" id="KW-0472">Membrane</keyword>
<dbReference type="RefSeq" id="XP_009777026.1">
    <property type="nucleotide sequence ID" value="XM_009778724.1"/>
</dbReference>
<evidence type="ECO:0000256" key="6">
    <source>
        <dbReference type="RuleBase" id="RU363132"/>
    </source>
</evidence>
<feature type="domain" description="Reticulon" evidence="9">
    <location>
        <begin position="48"/>
        <end position="239"/>
    </location>
</feature>
<dbReference type="InterPro" id="IPR003388">
    <property type="entry name" value="Reticulon"/>
</dbReference>
<feature type="coiled-coil region" evidence="7">
    <location>
        <begin position="212"/>
        <end position="239"/>
    </location>
</feature>
<dbReference type="Proteomes" id="UP000189701">
    <property type="component" value="Unplaced"/>
</dbReference>
<evidence type="ECO:0000256" key="1">
    <source>
        <dbReference type="ARBA" id="ARBA00004477"/>
    </source>
</evidence>
<dbReference type="AlphaFoldDB" id="A0A1U7WID9"/>
<accession>A0A1U7WID9</accession>
<comment type="subcellular location">
    <subcellularLocation>
        <location evidence="1 6">Endoplasmic reticulum membrane</location>
        <topology evidence="1 6">Multi-pass membrane protein</topology>
    </subcellularLocation>
</comment>
<feature type="region of interest" description="Disordered" evidence="8">
    <location>
        <begin position="1"/>
        <end position="42"/>
    </location>
</feature>
<dbReference type="GeneID" id="104226691"/>
<sequence length="242" mass="27700">MQSSTDSPPPSPTREIRNKSASNVHTTSTESPTPSPPTRDVGNNTDLVSDVILWRRKNLSVLTLLAATAIWLALEVYELKFVTLFSWMSMLAIAFLFFWGNIHRLLGKEQVDMSAMYISEESAKAMGTKIRECVEKCMRLIFSVSAEKEWFVFAGTVASLGLISVVASYFDLLTLLYFGVMGGLTGPFVYVKYEHKIKEWGQKVRVRYQRCYATVVLKLQEMKNKLQEMKNRMQEKKRKKME</sequence>
<dbReference type="PROSITE" id="PS50845">
    <property type="entry name" value="RETICULON"/>
    <property type="match status" value="1"/>
</dbReference>
<dbReference type="PANTHER" id="PTHR10994">
    <property type="entry name" value="RETICULON"/>
    <property type="match status" value="1"/>
</dbReference>
<feature type="transmembrane region" description="Helical" evidence="6">
    <location>
        <begin position="59"/>
        <end position="77"/>
    </location>
</feature>
<evidence type="ECO:0000313" key="10">
    <source>
        <dbReference type="Proteomes" id="UP000189701"/>
    </source>
</evidence>
<feature type="transmembrane region" description="Helical" evidence="6">
    <location>
        <begin position="150"/>
        <end position="170"/>
    </location>
</feature>
<dbReference type="OrthoDB" id="567788at2759"/>
<dbReference type="KEGG" id="nsy:104226691"/>
<gene>
    <name evidence="11" type="primary">LOC104226691</name>
</gene>
<dbReference type="GO" id="GO:0009617">
    <property type="term" value="P:response to bacterium"/>
    <property type="evidence" value="ECO:0007669"/>
    <property type="project" value="InterPro"/>
</dbReference>
<reference evidence="11" key="2">
    <citation type="submission" date="2025-08" db="UniProtKB">
        <authorList>
            <consortium name="RefSeq"/>
        </authorList>
    </citation>
    <scope>IDENTIFICATION</scope>
    <source>
        <tissue evidence="11">Leaf</tissue>
    </source>
</reference>
<evidence type="ECO:0000256" key="5">
    <source>
        <dbReference type="ARBA" id="ARBA00023136"/>
    </source>
</evidence>
<keyword evidence="4 6" id="KW-1133">Transmembrane helix</keyword>
<evidence type="ECO:0000256" key="4">
    <source>
        <dbReference type="ARBA" id="ARBA00022989"/>
    </source>
</evidence>
<dbReference type="eggNOG" id="KOG1792">
    <property type="taxonomic scope" value="Eukaryota"/>
</dbReference>
<keyword evidence="10" id="KW-1185">Reference proteome</keyword>
<organism evidence="10 11">
    <name type="scientific">Nicotiana sylvestris</name>
    <name type="common">Wood tobacco</name>
    <name type="synonym">South American tobacco</name>
    <dbReference type="NCBI Taxonomy" id="4096"/>
    <lineage>
        <taxon>Eukaryota</taxon>
        <taxon>Viridiplantae</taxon>
        <taxon>Streptophyta</taxon>
        <taxon>Embryophyta</taxon>
        <taxon>Tracheophyta</taxon>
        <taxon>Spermatophyta</taxon>
        <taxon>Magnoliopsida</taxon>
        <taxon>eudicotyledons</taxon>
        <taxon>Gunneridae</taxon>
        <taxon>Pentapetalae</taxon>
        <taxon>asterids</taxon>
        <taxon>lamiids</taxon>
        <taxon>Solanales</taxon>
        <taxon>Solanaceae</taxon>
        <taxon>Nicotianoideae</taxon>
        <taxon>Nicotianeae</taxon>
        <taxon>Nicotiana</taxon>
    </lineage>
</organism>
<proteinExistence type="predicted"/>
<reference evidence="10" key="1">
    <citation type="journal article" date="2013" name="Genome Biol.">
        <title>Reference genomes and transcriptomes of Nicotiana sylvestris and Nicotiana tomentosiformis.</title>
        <authorList>
            <person name="Sierro N."/>
            <person name="Battey J.N."/>
            <person name="Ouadi S."/>
            <person name="Bovet L."/>
            <person name="Goepfert S."/>
            <person name="Bakaher N."/>
            <person name="Peitsch M.C."/>
            <person name="Ivanov N.V."/>
        </authorList>
    </citation>
    <scope>NUCLEOTIDE SEQUENCE [LARGE SCALE GENOMIC DNA]</scope>
</reference>
<evidence type="ECO:0000313" key="11">
    <source>
        <dbReference type="RefSeq" id="XP_009777026.1"/>
    </source>
</evidence>
<evidence type="ECO:0000256" key="7">
    <source>
        <dbReference type="SAM" id="Coils"/>
    </source>
</evidence>
<evidence type="ECO:0000256" key="3">
    <source>
        <dbReference type="ARBA" id="ARBA00022824"/>
    </source>
</evidence>
<dbReference type="Pfam" id="PF02453">
    <property type="entry name" value="Reticulon"/>
    <property type="match status" value="1"/>
</dbReference>
<dbReference type="InterPro" id="IPR045064">
    <property type="entry name" value="Reticulon-like"/>
</dbReference>
<keyword evidence="7" id="KW-0175">Coiled coil</keyword>